<proteinExistence type="predicted"/>
<keyword evidence="1" id="KW-1133">Transmembrane helix</keyword>
<name>A0A1M6M7N4_MALRU</name>
<keyword evidence="3" id="KW-1185">Reference proteome</keyword>
<sequence length="125" mass="14743">MQNLKKPIKIIIGLLTAWPIIYFIFFMFAMFSVSDESKGNILHNNFDTFFNLHLITILMGWALIGFYIWFLFKSDRVPQEKKSLWGIVLFMGNVLAFPFFFFIYVWPEKASNKAINRTENTSVQN</sequence>
<dbReference type="RefSeq" id="WP_072909740.1">
    <property type="nucleotide sequence ID" value="NZ_FQZT01000016.1"/>
</dbReference>
<feature type="transmembrane region" description="Helical" evidence="1">
    <location>
        <begin position="12"/>
        <end position="32"/>
    </location>
</feature>
<feature type="transmembrane region" description="Helical" evidence="1">
    <location>
        <begin position="52"/>
        <end position="72"/>
    </location>
</feature>
<keyword evidence="1" id="KW-0812">Transmembrane</keyword>
<dbReference type="STRING" id="1122189.SAMN02745165_03204"/>
<keyword evidence="1" id="KW-0472">Membrane</keyword>
<reference evidence="2 3" key="1">
    <citation type="submission" date="2016-11" db="EMBL/GenBank/DDBJ databases">
        <authorList>
            <person name="Jaros S."/>
            <person name="Januszkiewicz K."/>
            <person name="Wedrychowicz H."/>
        </authorList>
    </citation>
    <scope>NUCLEOTIDE SEQUENCE [LARGE SCALE GENOMIC DNA]</scope>
    <source>
        <strain evidence="2 3">DSM 5091</strain>
    </source>
</reference>
<evidence type="ECO:0000313" key="3">
    <source>
        <dbReference type="Proteomes" id="UP000184171"/>
    </source>
</evidence>
<dbReference type="AlphaFoldDB" id="A0A1M6M7N4"/>
<dbReference type="EMBL" id="FQZT01000016">
    <property type="protein sequence ID" value="SHJ79469.1"/>
    <property type="molecule type" value="Genomic_DNA"/>
</dbReference>
<protein>
    <submittedName>
        <fullName evidence="2">Uncharacterized protein</fullName>
    </submittedName>
</protein>
<organism evidence="2 3">
    <name type="scientific">Malonomonas rubra DSM 5091</name>
    <dbReference type="NCBI Taxonomy" id="1122189"/>
    <lineage>
        <taxon>Bacteria</taxon>
        <taxon>Pseudomonadati</taxon>
        <taxon>Thermodesulfobacteriota</taxon>
        <taxon>Desulfuromonadia</taxon>
        <taxon>Desulfuromonadales</taxon>
        <taxon>Geopsychrobacteraceae</taxon>
        <taxon>Malonomonas</taxon>
    </lineage>
</organism>
<feature type="transmembrane region" description="Helical" evidence="1">
    <location>
        <begin position="84"/>
        <end position="106"/>
    </location>
</feature>
<gene>
    <name evidence="2" type="ORF">SAMN02745165_03204</name>
</gene>
<dbReference type="OrthoDB" id="9256258at2"/>
<accession>A0A1M6M7N4</accession>
<dbReference type="Proteomes" id="UP000184171">
    <property type="component" value="Unassembled WGS sequence"/>
</dbReference>
<evidence type="ECO:0000256" key="1">
    <source>
        <dbReference type="SAM" id="Phobius"/>
    </source>
</evidence>
<evidence type="ECO:0000313" key="2">
    <source>
        <dbReference type="EMBL" id="SHJ79469.1"/>
    </source>
</evidence>